<protein>
    <submittedName>
        <fullName evidence="2">Uncharacterized protein</fullName>
    </submittedName>
</protein>
<evidence type="ECO:0000313" key="2">
    <source>
        <dbReference type="EMBL" id="SEG45596.1"/>
    </source>
</evidence>
<dbReference type="Proteomes" id="UP000236736">
    <property type="component" value="Unassembled WGS sequence"/>
</dbReference>
<evidence type="ECO:0000256" key="1">
    <source>
        <dbReference type="SAM" id="Phobius"/>
    </source>
</evidence>
<keyword evidence="1" id="KW-0812">Transmembrane</keyword>
<sequence length="62" mass="7383">MDCSSKLRSAEIIDSLKITLFHFLYHFFYILFKNIKIRHFDLTKTQLTLILWFSLALDTIGT</sequence>
<evidence type="ECO:0000313" key="3">
    <source>
        <dbReference type="Proteomes" id="UP000236736"/>
    </source>
</evidence>
<reference evidence="3" key="1">
    <citation type="submission" date="2016-10" db="EMBL/GenBank/DDBJ databases">
        <authorList>
            <person name="Varghese N."/>
            <person name="Submissions S."/>
        </authorList>
    </citation>
    <scope>NUCLEOTIDE SEQUENCE [LARGE SCALE GENOMIC DNA]</scope>
    <source>
        <strain evidence="3">DSM 17298</strain>
    </source>
</reference>
<proteinExistence type="predicted"/>
<feature type="transmembrane region" description="Helical" evidence="1">
    <location>
        <begin position="12"/>
        <end position="32"/>
    </location>
</feature>
<gene>
    <name evidence="2" type="ORF">SAMN03080598_04014</name>
</gene>
<organism evidence="2 3">
    <name type="scientific">Algoriphagus boritolerans DSM 17298 = JCM 18970</name>
    <dbReference type="NCBI Taxonomy" id="1120964"/>
    <lineage>
        <taxon>Bacteria</taxon>
        <taxon>Pseudomonadati</taxon>
        <taxon>Bacteroidota</taxon>
        <taxon>Cytophagia</taxon>
        <taxon>Cytophagales</taxon>
        <taxon>Cyclobacteriaceae</taxon>
        <taxon>Algoriphagus</taxon>
    </lineage>
</organism>
<dbReference type="EMBL" id="FNVR01000040">
    <property type="protein sequence ID" value="SEG45596.1"/>
    <property type="molecule type" value="Genomic_DNA"/>
</dbReference>
<accession>A0A1H6ACX0</accession>
<dbReference type="AlphaFoldDB" id="A0A1H6ACX0"/>
<keyword evidence="1" id="KW-1133">Transmembrane helix</keyword>
<keyword evidence="1" id="KW-0472">Membrane</keyword>
<name>A0A1H6ACX0_9BACT</name>
<keyword evidence="3" id="KW-1185">Reference proteome</keyword>